<dbReference type="Proteomes" id="UP000009881">
    <property type="component" value="Unassembled WGS sequence"/>
</dbReference>
<evidence type="ECO:0000313" key="10">
    <source>
        <dbReference type="Proteomes" id="UP000009881"/>
    </source>
</evidence>
<dbReference type="Pfam" id="PF00672">
    <property type="entry name" value="HAMP"/>
    <property type="match status" value="1"/>
</dbReference>
<dbReference type="Pfam" id="PF00990">
    <property type="entry name" value="GGDEF"/>
    <property type="match status" value="1"/>
</dbReference>
<dbReference type="STRING" id="1238182.C882_1452"/>
<dbReference type="InterPro" id="IPR052163">
    <property type="entry name" value="DGC-Regulatory_Protein"/>
</dbReference>
<dbReference type="OrthoDB" id="9812260at2"/>
<dbReference type="Pfam" id="PF02743">
    <property type="entry name" value="dCache_1"/>
    <property type="match status" value="1"/>
</dbReference>
<dbReference type="InterPro" id="IPR043128">
    <property type="entry name" value="Rev_trsase/Diguanyl_cyclase"/>
</dbReference>
<evidence type="ECO:0000256" key="3">
    <source>
        <dbReference type="ARBA" id="ARBA00022692"/>
    </source>
</evidence>
<proteinExistence type="predicted"/>
<dbReference type="Gene3D" id="3.30.70.270">
    <property type="match status" value="1"/>
</dbReference>
<dbReference type="Gene3D" id="3.30.450.20">
    <property type="entry name" value="PAS domain"/>
    <property type="match status" value="1"/>
</dbReference>
<evidence type="ECO:0000259" key="8">
    <source>
        <dbReference type="PROSITE" id="PS50887"/>
    </source>
</evidence>
<reference evidence="9 10" key="1">
    <citation type="journal article" date="2013" name="Genome Announc.">
        <title>Draft Genome Sequence of an Alphaproteobacterium, Caenispirillum salinarum AK4(T), Isolated from a Solar Saltern.</title>
        <authorList>
            <person name="Khatri I."/>
            <person name="Singh A."/>
            <person name="Korpole S."/>
            <person name="Pinnaka A.K."/>
            <person name="Subramanian S."/>
        </authorList>
    </citation>
    <scope>NUCLEOTIDE SEQUENCE [LARGE SCALE GENOMIC DNA]</scope>
    <source>
        <strain evidence="9 10">AK4</strain>
    </source>
</reference>
<dbReference type="PROSITE" id="PS50887">
    <property type="entry name" value="GGDEF"/>
    <property type="match status" value="1"/>
</dbReference>
<dbReference type="CDD" id="cd12914">
    <property type="entry name" value="PDC1_DGC_like"/>
    <property type="match status" value="1"/>
</dbReference>
<evidence type="ECO:0000256" key="5">
    <source>
        <dbReference type="ARBA" id="ARBA00023136"/>
    </source>
</evidence>
<feature type="domain" description="GGDEF" evidence="8">
    <location>
        <begin position="415"/>
        <end position="551"/>
    </location>
</feature>
<dbReference type="SMART" id="SM00304">
    <property type="entry name" value="HAMP"/>
    <property type="match status" value="1"/>
</dbReference>
<dbReference type="FunFam" id="3.30.70.270:FF:000001">
    <property type="entry name" value="Diguanylate cyclase domain protein"/>
    <property type="match status" value="1"/>
</dbReference>
<feature type="transmembrane region" description="Helical" evidence="6">
    <location>
        <begin position="303"/>
        <end position="322"/>
    </location>
</feature>
<dbReference type="PATRIC" id="fig|1238182.3.peg.3666"/>
<evidence type="ECO:0000256" key="1">
    <source>
        <dbReference type="ARBA" id="ARBA00004651"/>
    </source>
</evidence>
<keyword evidence="4 6" id="KW-1133">Transmembrane helix</keyword>
<feature type="domain" description="HAMP" evidence="7">
    <location>
        <begin position="323"/>
        <end position="376"/>
    </location>
</feature>
<dbReference type="InterPro" id="IPR029787">
    <property type="entry name" value="Nucleotide_cyclase"/>
</dbReference>
<dbReference type="InterPro" id="IPR029151">
    <property type="entry name" value="Sensor-like_sf"/>
</dbReference>
<dbReference type="Gene3D" id="6.10.340.10">
    <property type="match status" value="1"/>
</dbReference>
<sequence length="561" mass="59850">MIGRNNGPGRLSLRTRFAAAITFLVVGVTLLLGWIVSVEVGRQVRGDIGYSLADVARQMADKLDRSMAARVTEAQLLSNMQVLAQADDPDAIRSQLENLQKSYDVVSWIGFTDAQGTVMAATGGILEGVDISHRPVFIEGREGTWVGDVHEAVMLASLLPKEDGEPVKFVDVAVPVHGPDGSLSGVLAVHLSWGWAKIIKDTIISPAEVLRGVEVYVVARDGVVLLGPDGTIGQSLATLDMPPPDGVLDANWHVLQWPDGDAYLTGRAASDGEGAFPGLGWTILARQPEAAAFAPVRSLQLEIAAVGAVLAILFAGIGWGVAGRLSAPLLRLAAAADRIRRDTTHECIPLETGSPELLKLSRSLRTMVGRLLDQSETIGQLTDAVHTDPLTGLNNRAFMTEHMDRILADAAREDRAVAVLFLDLDGFKQVNDTLGHEAGDILLVEVANRLRETLRGGDIAVRLGGDEFVLILKTDPDKVEWLVTAVGNRLIQAVTEPVRHPEFGTARVGCSIGAAFWPTHGATTTEVMAQADQALYAAKNTGKGRIVIHDPAADAEQAARA</sequence>
<evidence type="ECO:0000259" key="7">
    <source>
        <dbReference type="PROSITE" id="PS50885"/>
    </source>
</evidence>
<dbReference type="eggNOG" id="COG2199">
    <property type="taxonomic scope" value="Bacteria"/>
</dbReference>
<dbReference type="RefSeq" id="WP_009542108.1">
    <property type="nucleotide sequence ID" value="NZ_ANHY01000019.1"/>
</dbReference>
<dbReference type="PANTHER" id="PTHR46663">
    <property type="entry name" value="DIGUANYLATE CYCLASE DGCT-RELATED"/>
    <property type="match status" value="1"/>
</dbReference>
<protein>
    <recommendedName>
        <fullName evidence="11">Diguanylate cyclase</fullName>
    </recommendedName>
</protein>
<dbReference type="InterPro" id="IPR033479">
    <property type="entry name" value="dCache_1"/>
</dbReference>
<evidence type="ECO:0000256" key="2">
    <source>
        <dbReference type="ARBA" id="ARBA00022475"/>
    </source>
</evidence>
<dbReference type="InterPro" id="IPR000160">
    <property type="entry name" value="GGDEF_dom"/>
</dbReference>
<dbReference type="GO" id="GO:0005886">
    <property type="term" value="C:plasma membrane"/>
    <property type="evidence" value="ECO:0007669"/>
    <property type="project" value="UniProtKB-SubCell"/>
</dbReference>
<dbReference type="AlphaFoldDB" id="K9HG65"/>
<dbReference type="SUPFAM" id="SSF55073">
    <property type="entry name" value="Nucleotide cyclase"/>
    <property type="match status" value="1"/>
</dbReference>
<dbReference type="CDD" id="cd01949">
    <property type="entry name" value="GGDEF"/>
    <property type="match status" value="1"/>
</dbReference>
<accession>K9HG65</accession>
<evidence type="ECO:0000256" key="4">
    <source>
        <dbReference type="ARBA" id="ARBA00022989"/>
    </source>
</evidence>
<keyword evidence="2" id="KW-1003">Cell membrane</keyword>
<evidence type="ECO:0000313" key="9">
    <source>
        <dbReference type="EMBL" id="EKV27606.1"/>
    </source>
</evidence>
<dbReference type="SUPFAM" id="SSF103190">
    <property type="entry name" value="Sensory domain-like"/>
    <property type="match status" value="1"/>
</dbReference>
<keyword evidence="5 6" id="KW-0472">Membrane</keyword>
<keyword evidence="10" id="KW-1185">Reference proteome</keyword>
<evidence type="ECO:0008006" key="11">
    <source>
        <dbReference type="Google" id="ProtNLM"/>
    </source>
</evidence>
<organism evidence="9 10">
    <name type="scientific">Caenispirillum salinarum AK4</name>
    <dbReference type="NCBI Taxonomy" id="1238182"/>
    <lineage>
        <taxon>Bacteria</taxon>
        <taxon>Pseudomonadati</taxon>
        <taxon>Pseudomonadota</taxon>
        <taxon>Alphaproteobacteria</taxon>
        <taxon>Rhodospirillales</taxon>
        <taxon>Novispirillaceae</taxon>
        <taxon>Caenispirillum</taxon>
    </lineage>
</organism>
<name>K9HG65_9PROT</name>
<dbReference type="GO" id="GO:0007165">
    <property type="term" value="P:signal transduction"/>
    <property type="evidence" value="ECO:0007669"/>
    <property type="project" value="InterPro"/>
</dbReference>
<comment type="subcellular location">
    <subcellularLocation>
        <location evidence="1">Cell membrane</location>
        <topology evidence="1">Multi-pass membrane protein</topology>
    </subcellularLocation>
</comment>
<gene>
    <name evidence="9" type="ORF">C882_1452</name>
</gene>
<dbReference type="GO" id="GO:0003824">
    <property type="term" value="F:catalytic activity"/>
    <property type="evidence" value="ECO:0007669"/>
    <property type="project" value="UniProtKB-ARBA"/>
</dbReference>
<dbReference type="PROSITE" id="PS50885">
    <property type="entry name" value="HAMP"/>
    <property type="match status" value="1"/>
</dbReference>
<comment type="caution">
    <text evidence="9">The sequence shown here is derived from an EMBL/GenBank/DDBJ whole genome shotgun (WGS) entry which is preliminary data.</text>
</comment>
<dbReference type="NCBIfam" id="TIGR00254">
    <property type="entry name" value="GGDEF"/>
    <property type="match status" value="1"/>
</dbReference>
<evidence type="ECO:0000256" key="6">
    <source>
        <dbReference type="SAM" id="Phobius"/>
    </source>
</evidence>
<dbReference type="InterPro" id="IPR003660">
    <property type="entry name" value="HAMP_dom"/>
</dbReference>
<keyword evidence="3 6" id="KW-0812">Transmembrane</keyword>
<dbReference type="PANTHER" id="PTHR46663:SF2">
    <property type="entry name" value="GGDEF DOMAIN-CONTAINING PROTEIN"/>
    <property type="match status" value="1"/>
</dbReference>
<dbReference type="SMART" id="SM00267">
    <property type="entry name" value="GGDEF"/>
    <property type="match status" value="1"/>
</dbReference>
<dbReference type="EMBL" id="ANHY01000019">
    <property type="protein sequence ID" value="EKV27606.1"/>
    <property type="molecule type" value="Genomic_DNA"/>
</dbReference>
<feature type="transmembrane region" description="Helical" evidence="6">
    <location>
        <begin position="17"/>
        <end position="36"/>
    </location>
</feature>